<name>A0A915EI39_9BILA</name>
<feature type="signal peptide" evidence="1">
    <location>
        <begin position="1"/>
        <end position="25"/>
    </location>
</feature>
<dbReference type="SMART" id="SM00327">
    <property type="entry name" value="VWA"/>
    <property type="match status" value="1"/>
</dbReference>
<dbReference type="Proteomes" id="UP000887574">
    <property type="component" value="Unplaced"/>
</dbReference>
<dbReference type="PROSITE" id="PS50234">
    <property type="entry name" value="VWFA"/>
    <property type="match status" value="1"/>
</dbReference>
<organism evidence="3 4">
    <name type="scientific">Ditylenchus dipsaci</name>
    <dbReference type="NCBI Taxonomy" id="166011"/>
    <lineage>
        <taxon>Eukaryota</taxon>
        <taxon>Metazoa</taxon>
        <taxon>Ecdysozoa</taxon>
        <taxon>Nematoda</taxon>
        <taxon>Chromadorea</taxon>
        <taxon>Rhabditida</taxon>
        <taxon>Tylenchina</taxon>
        <taxon>Tylenchomorpha</taxon>
        <taxon>Sphaerularioidea</taxon>
        <taxon>Anguinidae</taxon>
        <taxon>Anguininae</taxon>
        <taxon>Ditylenchus</taxon>
    </lineage>
</organism>
<sequence>MHASISSVFLQSLWSIIFLSTLVSAVPIDNGLIDSELVKECLTNNTVDVVLLLDGSGSIGDDTFQLQLNFAGHLARRLNVTSTGSHLAIVQFAESPQLEISLNQFTNPNQLESAIRRIKYLSGATNTGQALHFALENGFQGARGGSVPKVVIVVTDGQSQDDVSEPSQRLRDGQVLLYAIGVTNLVNVHQLHQSFVKCDEFSRLTL</sequence>
<dbReference type="CDD" id="cd01472">
    <property type="entry name" value="vWA_collagen"/>
    <property type="match status" value="1"/>
</dbReference>
<accession>A0A915EI39</accession>
<dbReference type="Gene3D" id="3.40.50.410">
    <property type="entry name" value="von Willebrand factor, type A domain"/>
    <property type="match status" value="1"/>
</dbReference>
<dbReference type="PANTHER" id="PTHR24020">
    <property type="entry name" value="COLLAGEN ALPHA"/>
    <property type="match status" value="1"/>
</dbReference>
<dbReference type="PRINTS" id="PR00453">
    <property type="entry name" value="VWFADOMAIN"/>
</dbReference>
<dbReference type="InterPro" id="IPR002035">
    <property type="entry name" value="VWF_A"/>
</dbReference>
<dbReference type="InterPro" id="IPR050525">
    <property type="entry name" value="ECM_Assembly_Org"/>
</dbReference>
<keyword evidence="1" id="KW-0732">Signal</keyword>
<keyword evidence="3" id="KW-1185">Reference proteome</keyword>
<dbReference type="InterPro" id="IPR036465">
    <property type="entry name" value="vWFA_dom_sf"/>
</dbReference>
<reference evidence="4" key="1">
    <citation type="submission" date="2022-11" db="UniProtKB">
        <authorList>
            <consortium name="WormBaseParasite"/>
        </authorList>
    </citation>
    <scope>IDENTIFICATION</scope>
</reference>
<dbReference type="Pfam" id="PF00092">
    <property type="entry name" value="VWA"/>
    <property type="match status" value="1"/>
</dbReference>
<evidence type="ECO:0000256" key="1">
    <source>
        <dbReference type="SAM" id="SignalP"/>
    </source>
</evidence>
<dbReference type="PANTHER" id="PTHR24020:SF84">
    <property type="entry name" value="VWFA DOMAIN-CONTAINING PROTEIN"/>
    <property type="match status" value="1"/>
</dbReference>
<feature type="domain" description="VWFA" evidence="2">
    <location>
        <begin position="48"/>
        <end position="193"/>
    </location>
</feature>
<dbReference type="WBParaSite" id="jg6923">
    <property type="protein sequence ID" value="jg6923"/>
    <property type="gene ID" value="jg6923"/>
</dbReference>
<evidence type="ECO:0000313" key="3">
    <source>
        <dbReference type="Proteomes" id="UP000887574"/>
    </source>
</evidence>
<evidence type="ECO:0000313" key="4">
    <source>
        <dbReference type="WBParaSite" id="jg6923"/>
    </source>
</evidence>
<protein>
    <submittedName>
        <fullName evidence="4">VWFA domain-containing protein</fullName>
    </submittedName>
</protein>
<evidence type="ECO:0000259" key="2">
    <source>
        <dbReference type="PROSITE" id="PS50234"/>
    </source>
</evidence>
<dbReference type="SUPFAM" id="SSF53300">
    <property type="entry name" value="vWA-like"/>
    <property type="match status" value="1"/>
</dbReference>
<proteinExistence type="predicted"/>
<dbReference type="AlphaFoldDB" id="A0A915EI39"/>
<feature type="chain" id="PRO_5037079669" evidence="1">
    <location>
        <begin position="26"/>
        <end position="206"/>
    </location>
</feature>